<evidence type="ECO:0000256" key="1">
    <source>
        <dbReference type="SAM" id="MobiDB-lite"/>
    </source>
</evidence>
<feature type="region of interest" description="Disordered" evidence="1">
    <location>
        <begin position="116"/>
        <end position="164"/>
    </location>
</feature>
<evidence type="ECO:0000313" key="3">
    <source>
        <dbReference type="Proteomes" id="UP001235939"/>
    </source>
</evidence>
<dbReference type="EMBL" id="CP092872">
    <property type="protein sequence ID" value="UYV72902.1"/>
    <property type="molecule type" value="Genomic_DNA"/>
</dbReference>
<keyword evidence="3" id="KW-1185">Reference proteome</keyword>
<reference evidence="2 3" key="1">
    <citation type="submission" date="2022-01" db="EMBL/GenBank/DDBJ databases">
        <title>A chromosomal length assembly of Cordylochernes scorpioides.</title>
        <authorList>
            <person name="Zeh D."/>
            <person name="Zeh J."/>
        </authorList>
    </citation>
    <scope>NUCLEOTIDE SEQUENCE [LARGE SCALE GENOMIC DNA]</scope>
    <source>
        <strain evidence="2">IN4F17</strain>
        <tissue evidence="2">Whole Body</tissue>
    </source>
</reference>
<feature type="region of interest" description="Disordered" evidence="1">
    <location>
        <begin position="31"/>
        <end position="73"/>
    </location>
</feature>
<sequence>MAPPSTFAAQDIDTQPLDLRDIIRSEVQQTLASISAPRQPESFPPRRQYISQNDQGYRRRTEGPPNNQRTQCRTEDDRPICFHYGRLFHVACFCRGRRQAFADARLGRETVDFGRHRTNNYTMGEPGGELSQGRFRNPSPYPNRGGSQVSRRTSPSQPLAQSLQ</sequence>
<protein>
    <submittedName>
        <fullName evidence="2">Uncharacterized protein</fullName>
    </submittedName>
</protein>
<gene>
    <name evidence="2" type="ORF">LAZ67_10001125</name>
</gene>
<evidence type="ECO:0000313" key="2">
    <source>
        <dbReference type="EMBL" id="UYV72902.1"/>
    </source>
</evidence>
<dbReference type="Proteomes" id="UP001235939">
    <property type="component" value="Chromosome 10"/>
</dbReference>
<proteinExistence type="predicted"/>
<name>A0ABY6KYC9_9ARAC</name>
<feature type="compositionally biased region" description="Polar residues" evidence="1">
    <location>
        <begin position="145"/>
        <end position="164"/>
    </location>
</feature>
<accession>A0ABY6KYC9</accession>
<organism evidence="2 3">
    <name type="scientific">Cordylochernes scorpioides</name>
    <dbReference type="NCBI Taxonomy" id="51811"/>
    <lineage>
        <taxon>Eukaryota</taxon>
        <taxon>Metazoa</taxon>
        <taxon>Ecdysozoa</taxon>
        <taxon>Arthropoda</taxon>
        <taxon>Chelicerata</taxon>
        <taxon>Arachnida</taxon>
        <taxon>Pseudoscorpiones</taxon>
        <taxon>Cheliferoidea</taxon>
        <taxon>Chernetidae</taxon>
        <taxon>Cordylochernes</taxon>
    </lineage>
</organism>